<evidence type="ECO:0000256" key="1">
    <source>
        <dbReference type="ARBA" id="ARBA00023125"/>
    </source>
</evidence>
<gene>
    <name evidence="4" type="ORF">GCM10010913_42740</name>
</gene>
<keyword evidence="3" id="KW-0175">Coiled coil</keyword>
<dbReference type="Pfam" id="PF02575">
    <property type="entry name" value="YbaB_DNA_bd"/>
    <property type="match status" value="1"/>
</dbReference>
<dbReference type="Gene3D" id="3.30.1310.10">
    <property type="entry name" value="Nucleoid-associated protein YbaB-like domain"/>
    <property type="match status" value="1"/>
</dbReference>
<comment type="caution">
    <text evidence="4">The sequence shown here is derived from an EMBL/GenBank/DDBJ whole genome shotgun (WGS) entry which is preliminary data.</text>
</comment>
<feature type="coiled-coil region" evidence="3">
    <location>
        <begin position="7"/>
        <end position="34"/>
    </location>
</feature>
<comment type="function">
    <text evidence="2">Binds to DNA and alters its conformation. May be involved in regulation of gene expression, nucleoid organization and DNA protection.</text>
</comment>
<reference evidence="5" key="1">
    <citation type="journal article" date="2019" name="Int. J. Syst. Evol. Microbiol.">
        <title>The Global Catalogue of Microorganisms (GCM) 10K type strain sequencing project: providing services to taxonomists for standard genome sequencing and annotation.</title>
        <authorList>
            <consortium name="The Broad Institute Genomics Platform"/>
            <consortium name="The Broad Institute Genome Sequencing Center for Infectious Disease"/>
            <person name="Wu L."/>
            <person name="Ma J."/>
        </authorList>
    </citation>
    <scope>NUCLEOTIDE SEQUENCE [LARGE SCALE GENOMIC DNA]</scope>
    <source>
        <strain evidence="5">CGMCC 1.15420</strain>
    </source>
</reference>
<protein>
    <recommendedName>
        <fullName evidence="2">Nucleoid-associated protein GCM10010913_42740</fullName>
    </recommendedName>
</protein>
<name>A0ABQ1W612_9BACL</name>
<dbReference type="Proteomes" id="UP000608420">
    <property type="component" value="Unassembled WGS sequence"/>
</dbReference>
<keyword evidence="1 2" id="KW-0238">DNA-binding</keyword>
<comment type="subunit">
    <text evidence="2">Homodimer.</text>
</comment>
<dbReference type="PANTHER" id="PTHR33449:SF1">
    <property type="entry name" value="NUCLEOID-ASSOCIATED PROTEIN YBAB"/>
    <property type="match status" value="1"/>
</dbReference>
<evidence type="ECO:0000256" key="3">
    <source>
        <dbReference type="SAM" id="Coils"/>
    </source>
</evidence>
<comment type="similarity">
    <text evidence="2">Belongs to the YbaB/EbfC family.</text>
</comment>
<proteinExistence type="inferred from homology"/>
<dbReference type="HAMAP" id="MF_00274">
    <property type="entry name" value="DNA_YbaB_EbfC"/>
    <property type="match status" value="1"/>
</dbReference>
<keyword evidence="5" id="KW-1185">Reference proteome</keyword>
<organism evidence="4 5">
    <name type="scientific">Paenibacillus aceti</name>
    <dbReference type="NCBI Taxonomy" id="1820010"/>
    <lineage>
        <taxon>Bacteria</taxon>
        <taxon>Bacillati</taxon>
        <taxon>Bacillota</taxon>
        <taxon>Bacilli</taxon>
        <taxon>Bacillales</taxon>
        <taxon>Paenibacillaceae</taxon>
        <taxon>Paenibacillus</taxon>
    </lineage>
</organism>
<dbReference type="InterPro" id="IPR036894">
    <property type="entry name" value="YbaB-like_sf"/>
</dbReference>
<sequence>MAYVNNMNQMMKQVKKMQEQMLKAQEELGNKTIEGSAGGGVVTAQVNGHKKVLAINIKPEAVDPDDVEMLQDLVLTAVNDALNKAEELANQDMGKFTGGMKIPGLF</sequence>
<dbReference type="EMBL" id="BMIW01000043">
    <property type="protein sequence ID" value="GGG16158.1"/>
    <property type="molecule type" value="Genomic_DNA"/>
</dbReference>
<keyword evidence="2" id="KW-0963">Cytoplasm</keyword>
<comment type="subcellular location">
    <subcellularLocation>
        <location evidence="2">Cytoplasm</location>
        <location evidence="2">Nucleoid</location>
    </subcellularLocation>
</comment>
<dbReference type="SUPFAM" id="SSF82607">
    <property type="entry name" value="YbaB-like"/>
    <property type="match status" value="1"/>
</dbReference>
<dbReference type="NCBIfam" id="TIGR00103">
    <property type="entry name" value="DNA_YbaB_EbfC"/>
    <property type="match status" value="1"/>
</dbReference>
<evidence type="ECO:0000313" key="5">
    <source>
        <dbReference type="Proteomes" id="UP000608420"/>
    </source>
</evidence>
<dbReference type="PIRSF" id="PIRSF004555">
    <property type="entry name" value="UCP004555"/>
    <property type="match status" value="1"/>
</dbReference>
<evidence type="ECO:0000313" key="4">
    <source>
        <dbReference type="EMBL" id="GGG16158.1"/>
    </source>
</evidence>
<dbReference type="InterPro" id="IPR004401">
    <property type="entry name" value="YbaB/EbfC"/>
</dbReference>
<dbReference type="PANTHER" id="PTHR33449">
    <property type="entry name" value="NUCLEOID-ASSOCIATED PROTEIN YBAB"/>
    <property type="match status" value="1"/>
</dbReference>
<evidence type="ECO:0000256" key="2">
    <source>
        <dbReference type="HAMAP-Rule" id="MF_00274"/>
    </source>
</evidence>
<accession>A0ABQ1W612</accession>